<gene>
    <name evidence="9" type="primary">Znf22-L</name>
    <name evidence="9" type="ORF">Hamer_G003896</name>
</gene>
<evidence type="ECO:0000256" key="3">
    <source>
        <dbReference type="ARBA" id="ARBA00022771"/>
    </source>
</evidence>
<dbReference type="PROSITE" id="PS50157">
    <property type="entry name" value="ZINC_FINGER_C2H2_2"/>
    <property type="match status" value="5"/>
</dbReference>
<evidence type="ECO:0000256" key="6">
    <source>
        <dbReference type="PROSITE-ProRule" id="PRU00042"/>
    </source>
</evidence>
<dbReference type="GO" id="GO:0008270">
    <property type="term" value="F:zinc ion binding"/>
    <property type="evidence" value="ECO:0007669"/>
    <property type="project" value="UniProtKB-KW"/>
</dbReference>
<dbReference type="FunFam" id="3.30.160.60:FF:000624">
    <property type="entry name" value="zinc finger protein 697"/>
    <property type="match status" value="1"/>
</dbReference>
<evidence type="ECO:0000313" key="9">
    <source>
        <dbReference type="EMBL" id="KAG7178124.1"/>
    </source>
</evidence>
<feature type="domain" description="C2H2-type" evidence="8">
    <location>
        <begin position="523"/>
        <end position="550"/>
    </location>
</feature>
<keyword evidence="5" id="KW-0539">Nucleus</keyword>
<dbReference type="EMBL" id="JAHLQT010000697">
    <property type="protein sequence ID" value="KAG7178124.1"/>
    <property type="molecule type" value="Genomic_DNA"/>
</dbReference>
<keyword evidence="2" id="KW-0677">Repeat</keyword>
<comment type="caution">
    <text evidence="9">The sequence shown here is derived from an EMBL/GenBank/DDBJ whole genome shotgun (WGS) entry which is preliminary data.</text>
</comment>
<dbReference type="GO" id="GO:0005634">
    <property type="term" value="C:nucleus"/>
    <property type="evidence" value="ECO:0007669"/>
    <property type="project" value="TreeGrafter"/>
</dbReference>
<keyword evidence="10" id="KW-1185">Reference proteome</keyword>
<feature type="domain" description="C2H2-type" evidence="8">
    <location>
        <begin position="734"/>
        <end position="762"/>
    </location>
</feature>
<dbReference type="Pfam" id="PF00096">
    <property type="entry name" value="zf-C2H2"/>
    <property type="match status" value="3"/>
</dbReference>
<dbReference type="GO" id="GO:0001228">
    <property type="term" value="F:DNA-binding transcription activator activity, RNA polymerase II-specific"/>
    <property type="evidence" value="ECO:0007669"/>
    <property type="project" value="TreeGrafter"/>
</dbReference>
<proteinExistence type="predicted"/>
<dbReference type="PANTHER" id="PTHR24393">
    <property type="entry name" value="ZINC FINGER PROTEIN"/>
    <property type="match status" value="1"/>
</dbReference>
<dbReference type="Proteomes" id="UP000747542">
    <property type="component" value="Unassembled WGS sequence"/>
</dbReference>
<evidence type="ECO:0000256" key="2">
    <source>
        <dbReference type="ARBA" id="ARBA00022737"/>
    </source>
</evidence>
<sequence length="860" mass="97662">MEQMSDNTSENKEYDSDISTVSLGFTKNEEEIVKSIAKTLVGDIPFFNIDNGKVKGSQECPLDSKVSQVLVSNLESKDTLQNTIPDLNISSKPKRNKDLADGARISPARGSLTPSVGDVIIKIENSETSQKLDGNILEGDYEFVEFDDKGLVIETKNGAGILRGRNKREETRVNTAKKESLKYMCKLCGMSSQTPSNLRHHMMMHTGQKPHTCLYCGMTFHQSHLLIEHICTHTGENPLECEVCDETFTTKSALKSHMKVHAEIFSRLNSLSLHKKVHNTNGTYRYVPKKMEPVQNIDNSGNGSVDKNVDTNNYLSEELEVKDRCIPIKENNLRSKSTNASFEEFTCSQNMKTQVMDSCFPTITEPPSDLTRSIMTDVEQEMVSVPHPDIVRDALATGTVLESQGEDGQGYLIVLPKALAEKDYTLIALPPMPASKIAMVSESVVLQENEEQGHNNCDLFVWDNDIDAVTEVAFDPERELLPVEEIYSKAKKQKKEKVICDKTFLDSCYKKQHMRTHEDEAQYKCDRCDAVFKTKSTFKKHRLHHVDNWGICELCGLQFEGVKALNVHKQTSHGRDINDFKKEGHDVNETIKLEGESDHVSSSEEIKENKCEMCNRSIGKHARHVTVTDNDGRLNICRRCSTRAKSTKLPVLIVRCKEEQNEEESEIHNNQNEEQETIPKESFVKIDRKKICEKTFETIRKSSEPSICNEYKETCFELEDSKKNINHCEENIGNICDMCGKAFGRASALTFHKQMSHRNDYDEEEERLLTNYRSENDDLDNKMKMSEFIKETTVTASSQYQHPCAPLEIKVEAEDISFSEIEYCKCSFCGIKLSDMSMLNKHISQLHPEEISHMKSQADI</sequence>
<dbReference type="GO" id="GO:0000978">
    <property type="term" value="F:RNA polymerase II cis-regulatory region sequence-specific DNA binding"/>
    <property type="evidence" value="ECO:0007669"/>
    <property type="project" value="TreeGrafter"/>
</dbReference>
<reference evidence="9" key="1">
    <citation type="journal article" date="2021" name="Sci. Adv.">
        <title>The American lobster genome reveals insights on longevity, neural, and immune adaptations.</title>
        <authorList>
            <person name="Polinski J.M."/>
            <person name="Zimin A.V."/>
            <person name="Clark K.F."/>
            <person name="Kohn A.B."/>
            <person name="Sadowski N."/>
            <person name="Timp W."/>
            <person name="Ptitsyn A."/>
            <person name="Khanna P."/>
            <person name="Romanova D.Y."/>
            <person name="Williams P."/>
            <person name="Greenwood S.J."/>
            <person name="Moroz L.L."/>
            <person name="Walt D.R."/>
            <person name="Bodnar A.G."/>
        </authorList>
    </citation>
    <scope>NUCLEOTIDE SEQUENCE</scope>
    <source>
        <strain evidence="9">GMGI-L3</strain>
    </source>
</reference>
<keyword evidence="3 6" id="KW-0863">Zinc-finger</keyword>
<dbReference type="InterPro" id="IPR013087">
    <property type="entry name" value="Znf_C2H2_type"/>
</dbReference>
<keyword evidence="1" id="KW-0479">Metal-binding</keyword>
<feature type="region of interest" description="Disordered" evidence="7">
    <location>
        <begin position="85"/>
        <end position="106"/>
    </location>
</feature>
<evidence type="ECO:0000256" key="1">
    <source>
        <dbReference type="ARBA" id="ARBA00022723"/>
    </source>
</evidence>
<feature type="domain" description="C2H2-type" evidence="8">
    <location>
        <begin position="239"/>
        <end position="262"/>
    </location>
</feature>
<dbReference type="SUPFAM" id="SSF57667">
    <property type="entry name" value="beta-beta-alpha zinc fingers"/>
    <property type="match status" value="4"/>
</dbReference>
<feature type="domain" description="C2H2-type" evidence="8">
    <location>
        <begin position="183"/>
        <end position="210"/>
    </location>
</feature>
<evidence type="ECO:0000256" key="4">
    <source>
        <dbReference type="ARBA" id="ARBA00022833"/>
    </source>
</evidence>
<feature type="domain" description="C2H2-type" evidence="8">
    <location>
        <begin position="211"/>
        <end position="238"/>
    </location>
</feature>
<keyword evidence="4" id="KW-0862">Zinc</keyword>
<dbReference type="Gene3D" id="3.30.160.60">
    <property type="entry name" value="Classic Zinc Finger"/>
    <property type="match status" value="5"/>
</dbReference>
<name>A0A8J5TLE7_HOMAM</name>
<dbReference type="PANTHER" id="PTHR24393:SF34">
    <property type="entry name" value="PR_SET DOMAIN 13"/>
    <property type="match status" value="1"/>
</dbReference>
<protein>
    <submittedName>
        <fullName evidence="9">Zinc finger protein 22-like</fullName>
    </submittedName>
</protein>
<evidence type="ECO:0000256" key="5">
    <source>
        <dbReference type="ARBA" id="ARBA00023242"/>
    </source>
</evidence>
<accession>A0A8J5TLE7</accession>
<dbReference type="InterPro" id="IPR036236">
    <property type="entry name" value="Znf_C2H2_sf"/>
</dbReference>
<feature type="non-terminal residue" evidence="9">
    <location>
        <position position="1"/>
    </location>
</feature>
<dbReference type="SMART" id="SM00355">
    <property type="entry name" value="ZnF_C2H2"/>
    <property type="match status" value="8"/>
</dbReference>
<organism evidence="9 10">
    <name type="scientific">Homarus americanus</name>
    <name type="common">American lobster</name>
    <dbReference type="NCBI Taxonomy" id="6706"/>
    <lineage>
        <taxon>Eukaryota</taxon>
        <taxon>Metazoa</taxon>
        <taxon>Ecdysozoa</taxon>
        <taxon>Arthropoda</taxon>
        <taxon>Crustacea</taxon>
        <taxon>Multicrustacea</taxon>
        <taxon>Malacostraca</taxon>
        <taxon>Eumalacostraca</taxon>
        <taxon>Eucarida</taxon>
        <taxon>Decapoda</taxon>
        <taxon>Pleocyemata</taxon>
        <taxon>Astacidea</taxon>
        <taxon>Nephropoidea</taxon>
        <taxon>Nephropidae</taxon>
        <taxon>Homarus</taxon>
    </lineage>
</organism>
<evidence type="ECO:0000313" key="10">
    <source>
        <dbReference type="Proteomes" id="UP000747542"/>
    </source>
</evidence>
<dbReference type="AlphaFoldDB" id="A0A8J5TLE7"/>
<dbReference type="PROSITE" id="PS00028">
    <property type="entry name" value="ZINC_FINGER_C2H2_1"/>
    <property type="match status" value="6"/>
</dbReference>
<evidence type="ECO:0000256" key="7">
    <source>
        <dbReference type="SAM" id="MobiDB-lite"/>
    </source>
</evidence>
<evidence type="ECO:0000259" key="8">
    <source>
        <dbReference type="PROSITE" id="PS50157"/>
    </source>
</evidence>